<dbReference type="Gene3D" id="1.20.5.1700">
    <property type="match status" value="1"/>
</dbReference>
<proteinExistence type="predicted"/>
<name>F0Y0J3_AURAN</name>
<feature type="coiled-coil region" evidence="2">
    <location>
        <begin position="1215"/>
        <end position="1349"/>
    </location>
</feature>
<dbReference type="KEGG" id="aaf:AURANDRAFT_61568"/>
<feature type="coiled-coil region" evidence="2">
    <location>
        <begin position="941"/>
        <end position="1156"/>
    </location>
</feature>
<accession>F0Y0J3</accession>
<evidence type="ECO:0000256" key="3">
    <source>
        <dbReference type="SAM" id="MobiDB-lite"/>
    </source>
</evidence>
<dbReference type="Proteomes" id="UP000002729">
    <property type="component" value="Unassembled WGS sequence"/>
</dbReference>
<dbReference type="PANTHER" id="PTHR18870">
    <property type="entry name" value="PROTEIN TAG-278-RELATED"/>
    <property type="match status" value="1"/>
</dbReference>
<dbReference type="Pfam" id="PF15665">
    <property type="entry name" value="FAM184"/>
    <property type="match status" value="1"/>
</dbReference>
<keyword evidence="6" id="KW-1185">Reference proteome</keyword>
<feature type="coiled-coil region" evidence="2">
    <location>
        <begin position="877"/>
        <end position="908"/>
    </location>
</feature>
<feature type="region of interest" description="Disordered" evidence="3">
    <location>
        <begin position="732"/>
        <end position="752"/>
    </location>
</feature>
<feature type="domain" description="Protein FAM184A/B N-terminal" evidence="4">
    <location>
        <begin position="389"/>
        <end position="579"/>
    </location>
</feature>
<dbReference type="OMA" id="MCKKVAQ"/>
<sequence>MLIALLLIGEIERFDPNSTIPDRVVRPLVSFGHSVDVLVTAQPFALRDMFAFDTVRWARLPRLSPVAAPESLAPKAVAAARAAEAWDAAAVGAAAARALAPLEAACLARGARRYALRVARAHADDFEPAVADNAAPTKQRPRRRRKKIQRDVASAAGHLRIREAALDHLEAAEDPENPYDYVLLVRGDARWLGDVADVAGLPKDAVATKRCLDWSGVNDKIAALPRYLAAPWLRARAQLANSSLAFSSVETLLMATARARGVEVAPQPVDAFPFLDYYWWRSCYPAKYAGPPPHCVEDYACAAAAPPPRVDGLTAPPEGGEDAWRVARCAAADCQCLPAGLCAEANANLCATFHASTPMSRRASSGGPPDGGDECKHLMAKKIAQLTKVVYHVNTVNEDHQALKKAHREEVNAVVRDGSRKLKALSEAVARKKEDEQLRAELEKCKETQAKEKEQALAGMRKTVAAREASLHSEYGEKVGALQAEVKHVEAKFLEASRHFAEAAQRLQDGAARTSGEREAEAREREEALDRLRKQHREELERLEKERELDRERAKRSAEELLAAAKQKHDDDVQKLQDAARDVALGQLRAELEGTREEALAKQAAAHGGELREKQRAIEQATDVATRAQIEADAHKRSLDAAEARCADLEAQLRDRDGEVAALRGDVERLRAELRAAGDDDSARLAAARDRADKLEADLARADDERRTLLKSLEELRGKYDRMTKMTEKELEKKDAALSAKDSELEKARGAAQAAKDEVKQLKQELKGAAKAAGDVDAALKKSEALVAKREGELDALKREMDRLKAGSANAASSAAAAQREALDRLREEIAALERGRADDATRREEEKQRHAAEVAAARDAHAMRTQSLEERHAVAVADHEAALKKKDKDYEAAKAELEKQLSKALKNSSADADAWKAQAEETAAALVSEQAAHAKTKKGLDRQLQIVDSLKAQIEELRQQLASEADAARRQEERKLRELEDKWKEKLAAQLAKASGESAELHRRNTLQAADAAAAERARLEREAREKLDDALARADALEKERDALAARLADAESAAATAAAAAVAERERLEARVAELTDDLEGLRGDSVRVAAELRGSVDALERELGEAKQALRKTSDDLDGARAAARTAAKDALDKLDAATTRLEAALEDARAKGATVDARDEEIAKLKAEHAKRVADDDEKHVAATASLTQTLTAKHDALEAKTTGERLDLEERLRSEIARGAADLDAARREAEEAEQNLVAAMEDREQAAARHHASEMDRAAEDAAAELGDARREAENRHANLLEAFEADRLRQETALRDLQGQYALLERKYAARESRPEDLEKIADLESENNQRAEDLARMKKEMAYFKNELLNREENFNKKFGASPNVGVMNVLPQKKKKAIPRGF</sequence>
<dbReference type="RefSeq" id="XP_009034073.1">
    <property type="nucleotide sequence ID" value="XM_009035825.1"/>
</dbReference>
<dbReference type="EMBL" id="GL833122">
    <property type="protein sequence ID" value="EGB11737.1"/>
    <property type="molecule type" value="Genomic_DNA"/>
</dbReference>
<dbReference type="PANTHER" id="PTHR18870:SF9">
    <property type="entry name" value="PROTEIN TAG-278-RELATED"/>
    <property type="match status" value="1"/>
</dbReference>
<organism evidence="6">
    <name type="scientific">Aureococcus anophagefferens</name>
    <name type="common">Harmful bloom alga</name>
    <dbReference type="NCBI Taxonomy" id="44056"/>
    <lineage>
        <taxon>Eukaryota</taxon>
        <taxon>Sar</taxon>
        <taxon>Stramenopiles</taxon>
        <taxon>Ochrophyta</taxon>
        <taxon>Pelagophyceae</taxon>
        <taxon>Pelagomonadales</taxon>
        <taxon>Pelagomonadaceae</taxon>
        <taxon>Aureococcus</taxon>
    </lineage>
</organism>
<dbReference type="GeneID" id="20223523"/>
<evidence type="ECO:0000259" key="4">
    <source>
        <dbReference type="Pfam" id="PF15665"/>
    </source>
</evidence>
<dbReference type="InParanoid" id="F0Y0J3"/>
<evidence type="ECO:0000313" key="5">
    <source>
        <dbReference type="EMBL" id="EGB11737.1"/>
    </source>
</evidence>
<dbReference type="InterPro" id="IPR039478">
    <property type="entry name" value="FAM184A/B_N"/>
</dbReference>
<feature type="region of interest" description="Disordered" evidence="3">
    <location>
        <begin position="508"/>
        <end position="528"/>
    </location>
</feature>
<feature type="region of interest" description="Disordered" evidence="3">
    <location>
        <begin position="129"/>
        <end position="152"/>
    </location>
</feature>
<reference evidence="5 6" key="1">
    <citation type="journal article" date="2011" name="Proc. Natl. Acad. Sci. U.S.A.">
        <title>Niche of harmful alga Aureococcus anophagefferens revealed through ecogenomics.</title>
        <authorList>
            <person name="Gobler C.J."/>
            <person name="Berry D.L."/>
            <person name="Dyhrman S.T."/>
            <person name="Wilhelm S.W."/>
            <person name="Salamov A."/>
            <person name="Lobanov A.V."/>
            <person name="Zhang Y."/>
            <person name="Collier J.L."/>
            <person name="Wurch L.L."/>
            <person name="Kustka A.B."/>
            <person name="Dill B.D."/>
            <person name="Shah M."/>
            <person name="VerBerkmoes N.C."/>
            <person name="Kuo A."/>
            <person name="Terry A."/>
            <person name="Pangilinan J."/>
            <person name="Lindquist E.A."/>
            <person name="Lucas S."/>
            <person name="Paulsen I.T."/>
            <person name="Hattenrath-Lehmann T.K."/>
            <person name="Talmage S.C."/>
            <person name="Walker E.A."/>
            <person name="Koch F."/>
            <person name="Burson A.M."/>
            <person name="Marcoval M.A."/>
            <person name="Tang Y.Z."/>
            <person name="Lecleir G.R."/>
            <person name="Coyne K.J."/>
            <person name="Berg G.M."/>
            <person name="Bertrand E.M."/>
            <person name="Saito M.A."/>
            <person name="Gladyshev V.N."/>
            <person name="Grigoriev I.V."/>
        </authorList>
    </citation>
    <scope>NUCLEOTIDE SEQUENCE [LARGE SCALE GENOMIC DNA]</scope>
    <source>
        <strain evidence="6">CCMP 1984</strain>
    </source>
</reference>
<feature type="compositionally biased region" description="Basic and acidic residues" evidence="3">
    <location>
        <begin position="515"/>
        <end position="528"/>
    </location>
</feature>
<protein>
    <recommendedName>
        <fullName evidence="4">Protein FAM184A/B N-terminal domain-containing protein</fullName>
    </recommendedName>
</protein>
<evidence type="ECO:0000256" key="1">
    <source>
        <dbReference type="ARBA" id="ARBA00023054"/>
    </source>
</evidence>
<feature type="compositionally biased region" description="Basic residues" evidence="3">
    <location>
        <begin position="139"/>
        <end position="148"/>
    </location>
</feature>
<gene>
    <name evidence="5" type="ORF">AURANDRAFT_61568</name>
</gene>
<dbReference type="OrthoDB" id="75801at2759"/>
<evidence type="ECO:0000256" key="2">
    <source>
        <dbReference type="SAM" id="Coils"/>
    </source>
</evidence>
<dbReference type="eggNOG" id="ENOG502R5KC">
    <property type="taxonomic scope" value="Eukaryota"/>
</dbReference>
<keyword evidence="1 2" id="KW-0175">Coiled coil</keyword>
<evidence type="ECO:0000313" key="6">
    <source>
        <dbReference type="Proteomes" id="UP000002729"/>
    </source>
</evidence>